<proteinExistence type="predicted"/>
<evidence type="ECO:0000313" key="2">
    <source>
        <dbReference type="EMBL" id="RLE50012.1"/>
    </source>
</evidence>
<dbReference type="Proteomes" id="UP000278475">
    <property type="component" value="Unassembled WGS sequence"/>
</dbReference>
<keyword evidence="1" id="KW-0472">Membrane</keyword>
<dbReference type="EMBL" id="QMQV01000015">
    <property type="protein sequence ID" value="RLE50012.1"/>
    <property type="molecule type" value="Genomic_DNA"/>
</dbReference>
<sequence length="147" mass="15723">MKAQSTIVGEAMLVILAIVIAVAISVSIQSNISSYIKKSELTSILVVSHKNSSFVNFLVFHNGGDPATLMGSAYFIFENGSSTSPQLTILYGGESQSSSGSFKLDKPFKFGDVLIIEVNCSSYDEGVLYLTISDLDSVLADVEVAWP</sequence>
<feature type="transmembrane region" description="Helical" evidence="1">
    <location>
        <begin position="7"/>
        <end position="28"/>
    </location>
</feature>
<evidence type="ECO:0008006" key="4">
    <source>
        <dbReference type="Google" id="ProtNLM"/>
    </source>
</evidence>
<gene>
    <name evidence="2" type="ORF">DRJ31_02780</name>
</gene>
<name>A0A497ESJ8_9CREN</name>
<organism evidence="2 3">
    <name type="scientific">Thermoproteota archaeon</name>
    <dbReference type="NCBI Taxonomy" id="2056631"/>
    <lineage>
        <taxon>Archaea</taxon>
        <taxon>Thermoproteota</taxon>
    </lineage>
</organism>
<reference evidence="2 3" key="1">
    <citation type="submission" date="2018-06" db="EMBL/GenBank/DDBJ databases">
        <title>Extensive metabolic versatility and redundancy in microbially diverse, dynamic hydrothermal sediments.</title>
        <authorList>
            <person name="Dombrowski N."/>
            <person name="Teske A."/>
            <person name="Baker B.J."/>
        </authorList>
    </citation>
    <scope>NUCLEOTIDE SEQUENCE [LARGE SCALE GENOMIC DNA]</scope>
    <source>
        <strain evidence="2">B66_G16</strain>
    </source>
</reference>
<comment type="caution">
    <text evidence="2">The sequence shown here is derived from an EMBL/GenBank/DDBJ whole genome shotgun (WGS) entry which is preliminary data.</text>
</comment>
<dbReference type="AlphaFoldDB" id="A0A497ESJ8"/>
<protein>
    <recommendedName>
        <fullName evidence="4">Archaeal Type IV pilin N-terminal domain-containing protein</fullName>
    </recommendedName>
</protein>
<keyword evidence="1" id="KW-1133">Transmembrane helix</keyword>
<accession>A0A497ESJ8</accession>
<evidence type="ECO:0000256" key="1">
    <source>
        <dbReference type="SAM" id="Phobius"/>
    </source>
</evidence>
<keyword evidence="1" id="KW-0812">Transmembrane</keyword>
<evidence type="ECO:0000313" key="3">
    <source>
        <dbReference type="Proteomes" id="UP000278475"/>
    </source>
</evidence>